<reference evidence="2" key="1">
    <citation type="submission" date="2021-02" db="EMBL/GenBank/DDBJ databases">
        <authorList>
            <person name="Dougan E. K."/>
            <person name="Rhodes N."/>
            <person name="Thang M."/>
            <person name="Chan C."/>
        </authorList>
    </citation>
    <scope>NUCLEOTIDE SEQUENCE</scope>
</reference>
<evidence type="ECO:0000313" key="3">
    <source>
        <dbReference type="Proteomes" id="UP000626109"/>
    </source>
</evidence>
<organism evidence="2 3">
    <name type="scientific">Polarella glacialis</name>
    <name type="common">Dinoflagellate</name>
    <dbReference type="NCBI Taxonomy" id="89957"/>
    <lineage>
        <taxon>Eukaryota</taxon>
        <taxon>Sar</taxon>
        <taxon>Alveolata</taxon>
        <taxon>Dinophyceae</taxon>
        <taxon>Suessiales</taxon>
        <taxon>Suessiaceae</taxon>
        <taxon>Polarella</taxon>
    </lineage>
</organism>
<gene>
    <name evidence="2" type="ORF">PGLA2088_LOCUS34544</name>
</gene>
<dbReference type="Proteomes" id="UP000626109">
    <property type="component" value="Unassembled WGS sequence"/>
</dbReference>
<sequence length="131" mass="15500">MTTTCLRHEVTTTLVTFELPKLRDEPCWKRLVRPKKALPWLKRDSARAYPTECSDKAAQWREAYFYTKLHPELAEAQGEGQDNPAEKMKQERKEEEEDFEQQLKIFRDRAVPRTPKGKKGSAYKKMRRSDL</sequence>
<protein>
    <submittedName>
        <fullName evidence="2">Uncharacterized protein</fullName>
    </submittedName>
</protein>
<dbReference type="AlphaFoldDB" id="A0A813KLU0"/>
<feature type="compositionally biased region" description="Basic and acidic residues" evidence="1">
    <location>
        <begin position="84"/>
        <end position="93"/>
    </location>
</feature>
<evidence type="ECO:0000313" key="2">
    <source>
        <dbReference type="EMBL" id="CAE8707435.1"/>
    </source>
</evidence>
<proteinExistence type="predicted"/>
<dbReference type="EMBL" id="CAJNNW010031407">
    <property type="protein sequence ID" value="CAE8707435.1"/>
    <property type="molecule type" value="Genomic_DNA"/>
</dbReference>
<feature type="region of interest" description="Disordered" evidence="1">
    <location>
        <begin position="73"/>
        <end position="131"/>
    </location>
</feature>
<accession>A0A813KLU0</accession>
<evidence type="ECO:0000256" key="1">
    <source>
        <dbReference type="SAM" id="MobiDB-lite"/>
    </source>
</evidence>
<comment type="caution">
    <text evidence="2">The sequence shown here is derived from an EMBL/GenBank/DDBJ whole genome shotgun (WGS) entry which is preliminary data.</text>
</comment>
<name>A0A813KLU0_POLGL</name>
<feature type="compositionally biased region" description="Basic residues" evidence="1">
    <location>
        <begin position="115"/>
        <end position="131"/>
    </location>
</feature>